<accession>A0ABQ9C5T6</accession>
<gene>
    <name evidence="1" type="ORF">OIU77_023984</name>
</gene>
<comment type="caution">
    <text evidence="1">The sequence shown here is derived from an EMBL/GenBank/DDBJ whole genome shotgun (WGS) entry which is preliminary data.</text>
</comment>
<proteinExistence type="predicted"/>
<name>A0ABQ9C5T6_9ROSI</name>
<reference evidence="1" key="1">
    <citation type="submission" date="2022-10" db="EMBL/GenBank/DDBJ databases">
        <authorList>
            <person name="Hyden B.L."/>
            <person name="Feng K."/>
            <person name="Yates T."/>
            <person name="Jawdy S."/>
            <person name="Smart L.B."/>
            <person name="Muchero W."/>
        </authorList>
    </citation>
    <scope>NUCLEOTIDE SEQUENCE</scope>
    <source>
        <tissue evidence="1">Shoot tip</tissue>
    </source>
</reference>
<sequence>MQSAVWNPTHCRAQQTLDTSCSSPPPPPQHHKSCKGFLGAHARNYNQLRQGIVCRSLRIRLPSFTQRRLVVKGCCYSRFHDGGNVALHEIDGNVVRLKLQVAVEAISDEDTGLELMEENIEKEFWNIFLHQQVNLHWCGFCINYYFSSWYVLWVESAV</sequence>
<dbReference type="EMBL" id="JAPFFI010000005">
    <property type="protein sequence ID" value="KAJ6394881.1"/>
    <property type="molecule type" value="Genomic_DNA"/>
</dbReference>
<evidence type="ECO:0000313" key="2">
    <source>
        <dbReference type="Proteomes" id="UP001141253"/>
    </source>
</evidence>
<dbReference type="Proteomes" id="UP001141253">
    <property type="component" value="Chromosome 1"/>
</dbReference>
<keyword evidence="2" id="KW-1185">Reference proteome</keyword>
<evidence type="ECO:0000313" key="1">
    <source>
        <dbReference type="EMBL" id="KAJ6394881.1"/>
    </source>
</evidence>
<reference evidence="1" key="2">
    <citation type="journal article" date="2023" name="Int. J. Mol. Sci.">
        <title>De Novo Assembly and Annotation of 11 Diverse Shrub Willow (Salix) Genomes Reveals Novel Gene Organization in Sex-Linked Regions.</title>
        <authorList>
            <person name="Hyden B."/>
            <person name="Feng K."/>
            <person name="Yates T.B."/>
            <person name="Jawdy S."/>
            <person name="Cereghino C."/>
            <person name="Smart L.B."/>
            <person name="Muchero W."/>
        </authorList>
    </citation>
    <scope>NUCLEOTIDE SEQUENCE</scope>
    <source>
        <tissue evidence="1">Shoot tip</tissue>
    </source>
</reference>
<protein>
    <submittedName>
        <fullName evidence="1">Uncharacterized protein</fullName>
    </submittedName>
</protein>
<organism evidence="1 2">
    <name type="scientific">Salix suchowensis</name>
    <dbReference type="NCBI Taxonomy" id="1278906"/>
    <lineage>
        <taxon>Eukaryota</taxon>
        <taxon>Viridiplantae</taxon>
        <taxon>Streptophyta</taxon>
        <taxon>Embryophyta</taxon>
        <taxon>Tracheophyta</taxon>
        <taxon>Spermatophyta</taxon>
        <taxon>Magnoliopsida</taxon>
        <taxon>eudicotyledons</taxon>
        <taxon>Gunneridae</taxon>
        <taxon>Pentapetalae</taxon>
        <taxon>rosids</taxon>
        <taxon>fabids</taxon>
        <taxon>Malpighiales</taxon>
        <taxon>Salicaceae</taxon>
        <taxon>Saliceae</taxon>
        <taxon>Salix</taxon>
    </lineage>
</organism>